<sequence>MFSQGFQPGFLSKFSNDLHLGRVLDLYNRRHRDDLLGFGYHHYLCQGRGLVVLVCTYRELYFEKGFNPTRRYLAQPEIVWNQRHFLPQILDYDPHREILVRLEVQNTELQRTRKLSKRGLSLAVVHRQYLNQLLDYVAAPGAVHP</sequence>
<dbReference type="AlphaFoldDB" id="A0ABD4T130"/>
<comment type="caution">
    <text evidence="1">The sequence shown here is derived from an EMBL/GenBank/DDBJ whole genome shotgun (WGS) entry which is preliminary data.</text>
</comment>
<dbReference type="EMBL" id="JTHE03000035">
    <property type="protein sequence ID" value="MCM1982274.1"/>
    <property type="molecule type" value="Genomic_DNA"/>
</dbReference>
<name>A0ABD4T130_9CYAN</name>
<proteinExistence type="predicted"/>
<evidence type="ECO:0000313" key="2">
    <source>
        <dbReference type="Proteomes" id="UP000031561"/>
    </source>
</evidence>
<organism evidence="1 2">
    <name type="scientific">Lyngbya confervoides BDU141951</name>
    <dbReference type="NCBI Taxonomy" id="1574623"/>
    <lineage>
        <taxon>Bacteria</taxon>
        <taxon>Bacillati</taxon>
        <taxon>Cyanobacteriota</taxon>
        <taxon>Cyanophyceae</taxon>
        <taxon>Oscillatoriophycideae</taxon>
        <taxon>Oscillatoriales</taxon>
        <taxon>Microcoleaceae</taxon>
        <taxon>Lyngbya</taxon>
    </lineage>
</organism>
<dbReference type="RefSeq" id="WP_166280862.1">
    <property type="nucleotide sequence ID" value="NZ_JTHE03000035.1"/>
</dbReference>
<dbReference type="Proteomes" id="UP000031561">
    <property type="component" value="Unassembled WGS sequence"/>
</dbReference>
<gene>
    <name evidence="1" type="ORF">QQ91_0005455</name>
</gene>
<accession>A0ABD4T130</accession>
<keyword evidence="2" id="KW-1185">Reference proteome</keyword>
<protein>
    <submittedName>
        <fullName evidence="1">Uncharacterized protein</fullName>
    </submittedName>
</protein>
<evidence type="ECO:0000313" key="1">
    <source>
        <dbReference type="EMBL" id="MCM1982274.1"/>
    </source>
</evidence>
<reference evidence="1 2" key="1">
    <citation type="journal article" date="2015" name="Genome Announc.">
        <title>Draft Genome Sequence of Filamentous Marine Cyanobacterium Lyngbya confervoides Strain BDU141951.</title>
        <authorList>
            <person name="Chandrababunaidu M.M."/>
            <person name="Sen D."/>
            <person name="Tripathy S."/>
        </authorList>
    </citation>
    <scope>NUCLEOTIDE SEQUENCE [LARGE SCALE GENOMIC DNA]</scope>
    <source>
        <strain evidence="1 2">BDU141951</strain>
    </source>
</reference>